<dbReference type="PROSITE" id="PS50893">
    <property type="entry name" value="ABC_TRANSPORTER_2"/>
    <property type="match status" value="1"/>
</dbReference>
<dbReference type="EMBL" id="CU469464">
    <property type="protein sequence ID" value="CAP18288.1"/>
    <property type="molecule type" value="Genomic_DNA"/>
</dbReference>
<dbReference type="AlphaFoldDB" id="B3R0C4"/>
<evidence type="ECO:0000256" key="1">
    <source>
        <dbReference type="ARBA" id="ARBA00004429"/>
    </source>
</evidence>
<feature type="transmembrane region" description="Helical" evidence="9">
    <location>
        <begin position="499"/>
        <end position="527"/>
    </location>
</feature>
<comment type="subcellular location">
    <subcellularLocation>
        <location evidence="1">Cell inner membrane</location>
        <topology evidence="1">Multi-pass membrane protein</topology>
    </subcellularLocation>
</comment>
<dbReference type="eggNOG" id="COG1136">
    <property type="taxonomic scope" value="Bacteria"/>
</dbReference>
<dbReference type="InterPro" id="IPR017871">
    <property type="entry name" value="ABC_transporter-like_CS"/>
</dbReference>
<protein>
    <submittedName>
        <fullName evidence="11">ABC transporter, ATPase component</fullName>
    </submittedName>
</protein>
<evidence type="ECO:0000256" key="6">
    <source>
        <dbReference type="ARBA" id="ARBA00022989"/>
    </source>
</evidence>
<evidence type="ECO:0000256" key="9">
    <source>
        <dbReference type="SAM" id="Phobius"/>
    </source>
</evidence>
<dbReference type="SMART" id="SM00382">
    <property type="entry name" value="AAA"/>
    <property type="match status" value="1"/>
</dbReference>
<dbReference type="GO" id="GO:0016887">
    <property type="term" value="F:ATP hydrolysis activity"/>
    <property type="evidence" value="ECO:0007669"/>
    <property type="project" value="InterPro"/>
</dbReference>
<keyword evidence="6 9" id="KW-1133">Transmembrane helix</keyword>
<evidence type="ECO:0000256" key="4">
    <source>
        <dbReference type="ARBA" id="ARBA00022741"/>
    </source>
</evidence>
<keyword evidence="3 9" id="KW-0812">Transmembrane</keyword>
<dbReference type="GO" id="GO:0005886">
    <property type="term" value="C:plasma membrane"/>
    <property type="evidence" value="ECO:0007669"/>
    <property type="project" value="UniProtKB-SubCell"/>
</dbReference>
<keyword evidence="12" id="KW-1185">Reference proteome</keyword>
<dbReference type="STRING" id="37692.ATP_00101"/>
<feature type="transmembrane region" description="Helical" evidence="9">
    <location>
        <begin position="307"/>
        <end position="331"/>
    </location>
</feature>
<dbReference type="GO" id="GO:0005524">
    <property type="term" value="F:ATP binding"/>
    <property type="evidence" value="ECO:0007669"/>
    <property type="project" value="UniProtKB-KW"/>
</dbReference>
<dbReference type="Gene3D" id="3.40.50.300">
    <property type="entry name" value="P-loop containing nucleotide triphosphate hydrolases"/>
    <property type="match status" value="1"/>
</dbReference>
<dbReference type="HOGENOM" id="CLU_037418_0_0_14"/>
<comment type="similarity">
    <text evidence="8">Belongs to the ABC transporter superfamily. Macrolide exporter (TC 3.A.1.122) family.</text>
</comment>
<accession>B3R0C4</accession>
<proteinExistence type="inferred from homology"/>
<name>B3R0C4_PHYMT</name>
<dbReference type="PANTHER" id="PTHR42798:SF6">
    <property type="entry name" value="CELL DIVISION ATP-BINDING PROTEIN FTSE"/>
    <property type="match status" value="1"/>
</dbReference>
<evidence type="ECO:0000256" key="3">
    <source>
        <dbReference type="ARBA" id="ARBA00022692"/>
    </source>
</evidence>
<evidence type="ECO:0000256" key="2">
    <source>
        <dbReference type="ARBA" id="ARBA00022475"/>
    </source>
</evidence>
<feature type="domain" description="ABC transporter" evidence="10">
    <location>
        <begin position="2"/>
        <end position="239"/>
    </location>
</feature>
<evidence type="ECO:0000259" key="10">
    <source>
        <dbReference type="PROSITE" id="PS50893"/>
    </source>
</evidence>
<feature type="transmembrane region" description="Helical" evidence="9">
    <location>
        <begin position="379"/>
        <end position="398"/>
    </location>
</feature>
<evidence type="ECO:0000256" key="5">
    <source>
        <dbReference type="ARBA" id="ARBA00022840"/>
    </source>
</evidence>
<evidence type="ECO:0000256" key="7">
    <source>
        <dbReference type="ARBA" id="ARBA00023136"/>
    </source>
</evidence>
<dbReference type="Pfam" id="PF00005">
    <property type="entry name" value="ABC_tran"/>
    <property type="match status" value="1"/>
</dbReference>
<evidence type="ECO:0000313" key="12">
    <source>
        <dbReference type="Proteomes" id="UP000002020"/>
    </source>
</evidence>
<dbReference type="InterPro" id="IPR027417">
    <property type="entry name" value="P-loop_NTPase"/>
</dbReference>
<keyword evidence="7 9" id="KW-0472">Membrane</keyword>
<dbReference type="InterPro" id="IPR003439">
    <property type="entry name" value="ABC_transporter-like_ATP-bd"/>
</dbReference>
<feature type="transmembrane region" description="Helical" evidence="9">
    <location>
        <begin position="425"/>
        <end position="448"/>
    </location>
</feature>
<keyword evidence="4" id="KW-0547">Nucleotide-binding</keyword>
<keyword evidence="2" id="KW-1003">Cell membrane</keyword>
<dbReference type="PROSITE" id="PS00211">
    <property type="entry name" value="ABC_TRANSPORTER_1"/>
    <property type="match status" value="1"/>
</dbReference>
<evidence type="ECO:0000256" key="8">
    <source>
        <dbReference type="ARBA" id="ARBA00038388"/>
    </source>
</evidence>
<dbReference type="KEGG" id="pml:ATP_00101"/>
<dbReference type="Pfam" id="PF02687">
    <property type="entry name" value="FtsX"/>
    <property type="match status" value="1"/>
</dbReference>
<dbReference type="SUPFAM" id="SSF52540">
    <property type="entry name" value="P-loop containing nucleoside triphosphate hydrolases"/>
    <property type="match status" value="1"/>
</dbReference>
<dbReference type="Proteomes" id="UP000002020">
    <property type="component" value="Chromosome"/>
</dbReference>
<reference evidence="11 12" key="1">
    <citation type="journal article" date="2008" name="BMC Genomics">
        <title>The linear chromosome of the plant-pathogenic mycoplasma 'Candidatus Phytoplasma mali'.</title>
        <authorList>
            <person name="Kube M."/>
            <person name="Schneider B."/>
            <person name="Kuhl H."/>
            <person name="Dandekar T."/>
            <person name="Heitmann K."/>
            <person name="Migdoll A.M."/>
            <person name="Reinhardt R."/>
            <person name="Seemueller E."/>
        </authorList>
    </citation>
    <scope>NUCLEOTIDE SEQUENCE [LARGE SCALE GENOMIC DNA]</scope>
    <source>
        <strain evidence="11 12">AT</strain>
    </source>
</reference>
<keyword evidence="5" id="KW-0067">ATP-binding</keyword>
<organism evidence="12">
    <name type="scientific">Phytoplasma mali (strain AT)</name>
    <dbReference type="NCBI Taxonomy" id="482235"/>
    <lineage>
        <taxon>Bacteria</taxon>
        <taxon>Bacillati</taxon>
        <taxon>Mycoplasmatota</taxon>
        <taxon>Mollicutes</taxon>
        <taxon>Acholeplasmatales</taxon>
        <taxon>Acholeplasmataceae</taxon>
        <taxon>Candidatus Phytoplasma</taxon>
        <taxon>16SrX (Apple proliferation group)</taxon>
    </lineage>
</organism>
<dbReference type="InterPro" id="IPR003838">
    <property type="entry name" value="ABC3_permease_C"/>
</dbReference>
<sequence>MIQIVNLTKNFANKSQMPVNVLKKISLNLPDKGLIFMLGKSGSGKTTLLNLLGGLDFFDHGDILINGNSTVNFKQSDFDNYRNGSVGFVFQDFNLIEDLNVMQNLALPLHLQGKKADPVMIKKLLKDFDLDGFELRKVNQLSGGQKQRIAIARSIIKNPSIILADEPTGNLDSKTGKQVLEIFKKLSADKLVIIVSHDAESAYRYGQRVIELQDGKVLSDLSKNNVSPSPQQGFNPKSFKIGQKITPEILLQMQNQNQNDFKASFIATNQVANDNTHEHREMIKIGSYLPLKIAFKMGMSYFKEKKIALIFFLLISALMLYCQIFTTAAFFGVKSLKNLQTHAKKLVSLEDVSIIHIKNDIKEIIEFFKLFITNIFRNMLFIFLIVFITVFFTVGRFVKQSIQFKKKEIGILRALGARSRDVFKIFFSEGFVIASLISIVGILFFYFIPFKNFFIKNIINIISDTYIGVFNQWVTSSISAQSISIIGEMKDDLISFRENIIFCLHLGIAFLNIVVITFLIVFISIFYPIYNFARKKPIEVILNR</sequence>
<dbReference type="PANTHER" id="PTHR42798">
    <property type="entry name" value="LIPOPROTEIN-RELEASING SYSTEM ATP-BINDING PROTEIN LOLD"/>
    <property type="match status" value="1"/>
</dbReference>
<gene>
    <name evidence="11" type="primary">phnL</name>
    <name evidence="11" type="ordered locus">ATP_00101</name>
</gene>
<dbReference type="InterPro" id="IPR003593">
    <property type="entry name" value="AAA+_ATPase"/>
</dbReference>
<evidence type="ECO:0000313" key="11">
    <source>
        <dbReference type="EMBL" id="CAP18288.1"/>
    </source>
</evidence>